<sequence>MGNSGSNISSSLLSQGENEEHDGKALMDELLEKNQRLQAQLSAIQQQAKPVASLEFDNNSPKLGGTMTVRAQAGISEYNDFKEILTLVAPRVNLFSCMDWQQQMSLNRVVRELDEIVCEVFNNSGILGKRDHSKNINFSFSKITATVEKVRSELELLDQKHGYLGYRKAFESDAMKTAMLIIDIRNILHEMKDTDNEHFFELLFTLSKKTIELNNVPMYFSHRRQEDSVEVKPMNSRDLCIPEGDLIKFQDTLETFCNDVISHCKRRFPTLKLSETDGSLAFFLSHYLQIESDVLSFKMRIAMRKLNKYDPVLEKTSFLQTTFPLVKNKSRVDKHSQEVSNILNHIEDELSDDGQCDEKGLMVEIFSLRRLLEQLLFIEFDKNDSYKPYSYHHHRGVGSLDWVLEILFQQELDRCYGRQNSAQLIQQIEQVKRFVR</sequence>
<dbReference type="EMBL" id="CP092624">
    <property type="protein sequence ID" value="UMM32328.1"/>
    <property type="molecule type" value="Genomic_DNA"/>
</dbReference>
<reference evidence="2 3" key="1">
    <citation type="submission" date="2022-04" db="EMBL/GenBank/DDBJ databases">
        <title>Chromosome-level reference genomes for two strains of Caenorhabditis briggsae: an improved platform for comparative genomics.</title>
        <authorList>
            <person name="Stevens L."/>
            <person name="Andersen E."/>
        </authorList>
    </citation>
    <scope>NUCLEOTIDE SEQUENCE [LARGE SCALE GENOMIC DNA]</scope>
    <source>
        <strain evidence="2">VX34</strain>
        <tissue evidence="2">Whole-organism</tissue>
    </source>
</reference>
<protein>
    <submittedName>
        <fullName evidence="2">Uncharacterized protein</fullName>
    </submittedName>
</protein>
<evidence type="ECO:0000256" key="1">
    <source>
        <dbReference type="SAM" id="MobiDB-lite"/>
    </source>
</evidence>
<dbReference type="AlphaFoldDB" id="A0AAE9JHU1"/>
<dbReference type="Proteomes" id="UP000829354">
    <property type="component" value="Chromosome V"/>
</dbReference>
<gene>
    <name evidence="2" type="ORF">L5515_006167</name>
</gene>
<evidence type="ECO:0000313" key="2">
    <source>
        <dbReference type="EMBL" id="UMM32328.1"/>
    </source>
</evidence>
<evidence type="ECO:0000313" key="3">
    <source>
        <dbReference type="Proteomes" id="UP000829354"/>
    </source>
</evidence>
<keyword evidence="3" id="KW-1185">Reference proteome</keyword>
<feature type="region of interest" description="Disordered" evidence="1">
    <location>
        <begin position="1"/>
        <end position="20"/>
    </location>
</feature>
<name>A0AAE9JHU1_CAEBR</name>
<proteinExistence type="predicted"/>
<organism evidence="2 3">
    <name type="scientific">Caenorhabditis briggsae</name>
    <dbReference type="NCBI Taxonomy" id="6238"/>
    <lineage>
        <taxon>Eukaryota</taxon>
        <taxon>Metazoa</taxon>
        <taxon>Ecdysozoa</taxon>
        <taxon>Nematoda</taxon>
        <taxon>Chromadorea</taxon>
        <taxon>Rhabditida</taxon>
        <taxon>Rhabditina</taxon>
        <taxon>Rhabditomorpha</taxon>
        <taxon>Rhabditoidea</taxon>
        <taxon>Rhabditidae</taxon>
        <taxon>Peloderinae</taxon>
        <taxon>Caenorhabditis</taxon>
    </lineage>
</organism>
<feature type="compositionally biased region" description="Low complexity" evidence="1">
    <location>
        <begin position="1"/>
        <end position="14"/>
    </location>
</feature>
<accession>A0AAE9JHU1</accession>